<gene>
    <name evidence="3" type="ORF">UFOPK3519_02124</name>
</gene>
<feature type="domain" description="Glycosyl transferase family 1" evidence="2">
    <location>
        <begin position="349"/>
        <end position="507"/>
    </location>
</feature>
<dbReference type="GO" id="GO:0016757">
    <property type="term" value="F:glycosyltransferase activity"/>
    <property type="evidence" value="ECO:0007669"/>
    <property type="project" value="InterPro"/>
</dbReference>
<dbReference type="CDD" id="cd03801">
    <property type="entry name" value="GT4_PimA-like"/>
    <property type="match status" value="1"/>
</dbReference>
<dbReference type="EMBL" id="CAFBMG010000297">
    <property type="protein sequence ID" value="CAB4924746.1"/>
    <property type="molecule type" value="Genomic_DNA"/>
</dbReference>
<dbReference type="PANTHER" id="PTHR46401">
    <property type="entry name" value="GLYCOSYLTRANSFERASE WBBK-RELATED"/>
    <property type="match status" value="1"/>
</dbReference>
<feature type="domain" description="Glycosyl transferase family 1" evidence="2">
    <location>
        <begin position="3"/>
        <end position="92"/>
    </location>
</feature>
<evidence type="ECO:0000256" key="1">
    <source>
        <dbReference type="ARBA" id="ARBA00022679"/>
    </source>
</evidence>
<dbReference type="InterPro" id="IPR001296">
    <property type="entry name" value="Glyco_trans_1"/>
</dbReference>
<dbReference type="SUPFAM" id="SSF53756">
    <property type="entry name" value="UDP-Glycosyltransferase/glycogen phosphorylase"/>
    <property type="match status" value="2"/>
</dbReference>
<reference evidence="3" key="1">
    <citation type="submission" date="2020-05" db="EMBL/GenBank/DDBJ databases">
        <authorList>
            <person name="Chiriac C."/>
            <person name="Salcher M."/>
            <person name="Ghai R."/>
            <person name="Kavagutti S V."/>
        </authorList>
    </citation>
    <scope>NUCLEOTIDE SEQUENCE</scope>
</reference>
<dbReference type="PANTHER" id="PTHR46401:SF2">
    <property type="entry name" value="GLYCOSYLTRANSFERASE WBBK-RELATED"/>
    <property type="match status" value="1"/>
</dbReference>
<organism evidence="3">
    <name type="scientific">freshwater metagenome</name>
    <dbReference type="NCBI Taxonomy" id="449393"/>
    <lineage>
        <taxon>unclassified sequences</taxon>
        <taxon>metagenomes</taxon>
        <taxon>ecological metagenomes</taxon>
    </lineage>
</organism>
<evidence type="ECO:0000313" key="3">
    <source>
        <dbReference type="EMBL" id="CAB4924746.1"/>
    </source>
</evidence>
<name>A0A6J7I230_9ZZZZ</name>
<dbReference type="Pfam" id="PF00534">
    <property type="entry name" value="Glycos_transf_1"/>
    <property type="match status" value="2"/>
</dbReference>
<dbReference type="Gene3D" id="3.40.50.2000">
    <property type="entry name" value="Glycogen Phosphorylase B"/>
    <property type="match status" value="2"/>
</dbReference>
<protein>
    <submittedName>
        <fullName evidence="3">Unannotated protein</fullName>
    </submittedName>
</protein>
<evidence type="ECO:0000259" key="2">
    <source>
        <dbReference type="Pfam" id="PF00534"/>
    </source>
</evidence>
<keyword evidence="1" id="KW-0808">Transferase</keyword>
<dbReference type="AlphaFoldDB" id="A0A6J7I230"/>
<accession>A0A6J7I230</accession>
<sequence length="535" mass="58136">MVFTGAVSDAELIDLLRGATLVVFPSLYEGLGLPILEAQACGAAVICGDNSSLRELVSDPSARFDAESVPDIASVIERFLLDPRARQELATTAVDKRYQWSEVARLVADTYKKYLDAPFDSEVIAAAQESGVVSRPFRLALASPMPPQLCGPAGYFADLVKYLPDLCELTVFTSADPLEVELPREVRVERLDALEVIEAIEGPFDEVLYFLGNSEFHIAELLQLQRRPGAVFLHDARLTILYTEMHRRYPNLMDETFGQALHRMYPGRYPAPMGGAQYLPLDEEGVFGVLMVADVARLATRLFVHSEHAADLIELDCGRRAEVLFPIPCPVAEQNEAERNDAPAESHSEKSTGRPLIASFGFVSPAKRSELLVDLMQDLPQADLALVGHSGESFLEDLRTAAQAQGTADQVTVTGKVASSEYQDWLSKTTIAVQLRLFSNGESSASVGETLAAGIPTVVTDIGTFSEYPDDTVVKLPRNVSRLELAKALSDLLADEPRLAALSAAGRAYAARNTYQLAAEKLSSELSQSALNSGT</sequence>
<proteinExistence type="predicted"/>